<comment type="caution">
    <text evidence="2">The sequence shown here is derived from an EMBL/GenBank/DDBJ whole genome shotgun (WGS) entry which is preliminary data.</text>
</comment>
<evidence type="ECO:0000313" key="3">
    <source>
        <dbReference type="Proteomes" id="UP000265520"/>
    </source>
</evidence>
<accession>A0A392TXB3</accession>
<dbReference type="Proteomes" id="UP000265520">
    <property type="component" value="Unassembled WGS sequence"/>
</dbReference>
<feature type="non-terminal residue" evidence="2">
    <location>
        <position position="1"/>
    </location>
</feature>
<dbReference type="EMBL" id="LXQA010669552">
    <property type="protein sequence ID" value="MCI65107.1"/>
    <property type="molecule type" value="Genomic_DNA"/>
</dbReference>
<proteinExistence type="predicted"/>
<feature type="compositionally biased region" description="Low complexity" evidence="1">
    <location>
        <begin position="17"/>
        <end position="27"/>
    </location>
</feature>
<protein>
    <submittedName>
        <fullName evidence="2">Uncharacterized protein</fullName>
    </submittedName>
</protein>
<reference evidence="2 3" key="1">
    <citation type="journal article" date="2018" name="Front. Plant Sci.">
        <title>Red Clover (Trifolium pratense) and Zigzag Clover (T. medium) - A Picture of Genomic Similarities and Differences.</title>
        <authorList>
            <person name="Dluhosova J."/>
            <person name="Istvanek J."/>
            <person name="Nedelnik J."/>
            <person name="Repkova J."/>
        </authorList>
    </citation>
    <scope>NUCLEOTIDE SEQUENCE [LARGE SCALE GENOMIC DNA]</scope>
    <source>
        <strain evidence="3">cv. 10/8</strain>
        <tissue evidence="2">Leaf</tissue>
    </source>
</reference>
<dbReference type="AlphaFoldDB" id="A0A392TXB3"/>
<feature type="region of interest" description="Disordered" evidence="1">
    <location>
        <begin position="1"/>
        <end position="27"/>
    </location>
</feature>
<keyword evidence="3" id="KW-1185">Reference proteome</keyword>
<evidence type="ECO:0000313" key="2">
    <source>
        <dbReference type="EMBL" id="MCI65107.1"/>
    </source>
</evidence>
<feature type="compositionally biased region" description="Polar residues" evidence="1">
    <location>
        <begin position="1"/>
        <end position="14"/>
    </location>
</feature>
<organism evidence="2 3">
    <name type="scientific">Trifolium medium</name>
    <dbReference type="NCBI Taxonomy" id="97028"/>
    <lineage>
        <taxon>Eukaryota</taxon>
        <taxon>Viridiplantae</taxon>
        <taxon>Streptophyta</taxon>
        <taxon>Embryophyta</taxon>
        <taxon>Tracheophyta</taxon>
        <taxon>Spermatophyta</taxon>
        <taxon>Magnoliopsida</taxon>
        <taxon>eudicotyledons</taxon>
        <taxon>Gunneridae</taxon>
        <taxon>Pentapetalae</taxon>
        <taxon>rosids</taxon>
        <taxon>fabids</taxon>
        <taxon>Fabales</taxon>
        <taxon>Fabaceae</taxon>
        <taxon>Papilionoideae</taxon>
        <taxon>50 kb inversion clade</taxon>
        <taxon>NPAAA clade</taxon>
        <taxon>Hologalegina</taxon>
        <taxon>IRL clade</taxon>
        <taxon>Trifolieae</taxon>
        <taxon>Trifolium</taxon>
    </lineage>
</organism>
<evidence type="ECO:0000256" key="1">
    <source>
        <dbReference type="SAM" id="MobiDB-lite"/>
    </source>
</evidence>
<name>A0A392TXB3_9FABA</name>
<sequence length="27" mass="2887">ANNSVSSFYSTQLPPWSASDHSSSSSR</sequence>